<keyword evidence="3" id="KW-1185">Reference proteome</keyword>
<dbReference type="Proteomes" id="UP000192907">
    <property type="component" value="Unassembled WGS sequence"/>
</dbReference>
<protein>
    <submittedName>
        <fullName evidence="2">Uncharacterized protein</fullName>
    </submittedName>
</protein>
<evidence type="ECO:0000256" key="1">
    <source>
        <dbReference type="SAM" id="SignalP"/>
    </source>
</evidence>
<feature type="chain" id="PRO_5012644705" evidence="1">
    <location>
        <begin position="21"/>
        <end position="258"/>
    </location>
</feature>
<feature type="signal peptide" evidence="1">
    <location>
        <begin position="1"/>
        <end position="20"/>
    </location>
</feature>
<dbReference type="STRING" id="1513793.SAMN06296036_1413"/>
<name>A0A1Y6CPW9_9BACT</name>
<dbReference type="RefSeq" id="WP_132326129.1">
    <property type="nucleotide sequence ID" value="NZ_FWZT01000041.1"/>
</dbReference>
<dbReference type="OrthoDB" id="5725697at2"/>
<evidence type="ECO:0000313" key="2">
    <source>
        <dbReference type="EMBL" id="SMF82378.1"/>
    </source>
</evidence>
<evidence type="ECO:0000313" key="3">
    <source>
        <dbReference type="Proteomes" id="UP000192907"/>
    </source>
</evidence>
<keyword evidence="1" id="KW-0732">Signal</keyword>
<dbReference type="AlphaFoldDB" id="A0A1Y6CPW9"/>
<sequence>MKFIAKVILSASVIATSAQAATCLDQVKNQPASGYINVDDIYYELQDSRLPNWQELFAFKTVKALESRLGDESCEALNVTAEDFVCKAGEQIVCVAKDSDRNLSVAVVKDYVDSANVVVLESSQDARKFPLFQRENDFAELWLPNPNACYAGLLNNFSGDSAVHTVSVQDEKRWSDGRFVLAAGLRKVVEGLVAKYQESEDKTICNYEKLVLRADALSCRYFGYGVEACSIKGTQSGYFEIFKVAGSDKLSIVFNRFD</sequence>
<proteinExistence type="predicted"/>
<organism evidence="2 3">
    <name type="scientific">Pseudobacteriovorax antillogorgiicola</name>
    <dbReference type="NCBI Taxonomy" id="1513793"/>
    <lineage>
        <taxon>Bacteria</taxon>
        <taxon>Pseudomonadati</taxon>
        <taxon>Bdellovibrionota</taxon>
        <taxon>Oligoflexia</taxon>
        <taxon>Oligoflexales</taxon>
        <taxon>Pseudobacteriovoracaceae</taxon>
        <taxon>Pseudobacteriovorax</taxon>
    </lineage>
</organism>
<accession>A0A1Y6CPW9</accession>
<reference evidence="3" key="1">
    <citation type="submission" date="2017-04" db="EMBL/GenBank/DDBJ databases">
        <authorList>
            <person name="Varghese N."/>
            <person name="Submissions S."/>
        </authorList>
    </citation>
    <scope>NUCLEOTIDE SEQUENCE [LARGE SCALE GENOMIC DNA]</scope>
    <source>
        <strain evidence="3">RKEM611</strain>
    </source>
</reference>
<gene>
    <name evidence="2" type="ORF">SAMN06296036_1413</name>
</gene>
<dbReference type="EMBL" id="FWZT01000041">
    <property type="protein sequence ID" value="SMF82378.1"/>
    <property type="molecule type" value="Genomic_DNA"/>
</dbReference>